<sequence>MNLNECENKKGGYCIIEPVSRKPFWCHAYQSNEDNWPNDVEEEHWHFDKDTVCGISDKIKVAFGLFMASHILFYGVFFVIPLALLWYVGMLPAFAKSILATYINENVNKKMLVWTLVGTYLGSFAIYKPQLKAQSAYWKWFKHHDLWEWALYRYDWLTIRRGKLADIFPGRVNRPFLFCIQPHGIYCGNRIQFQFFFFCFFFGKKMKD</sequence>
<comment type="caution">
    <text evidence="2">The sequence shown here is derived from an EMBL/GenBank/DDBJ whole genome shotgun (WGS) entry which is preliminary data.</text>
</comment>
<feature type="transmembrane region" description="Helical" evidence="1">
    <location>
        <begin position="71"/>
        <end position="91"/>
    </location>
</feature>
<keyword evidence="1" id="KW-0472">Membrane</keyword>
<keyword evidence="1" id="KW-1133">Transmembrane helix</keyword>
<proteinExistence type="predicted"/>
<organism evidence="2 3">
    <name type="scientific">Reticulomyxa filosa</name>
    <dbReference type="NCBI Taxonomy" id="46433"/>
    <lineage>
        <taxon>Eukaryota</taxon>
        <taxon>Sar</taxon>
        <taxon>Rhizaria</taxon>
        <taxon>Retaria</taxon>
        <taxon>Foraminifera</taxon>
        <taxon>Monothalamids</taxon>
        <taxon>Reticulomyxidae</taxon>
        <taxon>Reticulomyxa</taxon>
    </lineage>
</organism>
<evidence type="ECO:0000313" key="2">
    <source>
        <dbReference type="EMBL" id="ETO29912.1"/>
    </source>
</evidence>
<reference evidence="2 3" key="1">
    <citation type="journal article" date="2013" name="Curr. Biol.">
        <title>The Genome of the Foraminiferan Reticulomyxa filosa.</title>
        <authorList>
            <person name="Glockner G."/>
            <person name="Hulsmann N."/>
            <person name="Schleicher M."/>
            <person name="Noegel A.A."/>
            <person name="Eichinger L."/>
            <person name="Gallinger C."/>
            <person name="Pawlowski J."/>
            <person name="Sierra R."/>
            <person name="Euteneuer U."/>
            <person name="Pillet L."/>
            <person name="Moustafa A."/>
            <person name="Platzer M."/>
            <person name="Groth M."/>
            <person name="Szafranski K."/>
            <person name="Schliwa M."/>
        </authorList>
    </citation>
    <scope>NUCLEOTIDE SEQUENCE [LARGE SCALE GENOMIC DNA]</scope>
</reference>
<feature type="non-terminal residue" evidence="2">
    <location>
        <position position="208"/>
    </location>
</feature>
<evidence type="ECO:0000313" key="3">
    <source>
        <dbReference type="Proteomes" id="UP000023152"/>
    </source>
</evidence>
<keyword evidence="3" id="KW-1185">Reference proteome</keyword>
<dbReference type="EMBL" id="ASPP01005773">
    <property type="protein sequence ID" value="ETO29912.1"/>
    <property type="molecule type" value="Genomic_DNA"/>
</dbReference>
<gene>
    <name evidence="2" type="ORF">RFI_07209</name>
</gene>
<name>X6NXC4_RETFI</name>
<evidence type="ECO:0008006" key="4">
    <source>
        <dbReference type="Google" id="ProtNLM"/>
    </source>
</evidence>
<protein>
    <recommendedName>
        <fullName evidence="4">Acyltransferase</fullName>
    </recommendedName>
</protein>
<dbReference type="Proteomes" id="UP000023152">
    <property type="component" value="Unassembled WGS sequence"/>
</dbReference>
<dbReference type="AlphaFoldDB" id="X6NXC4"/>
<accession>X6NXC4</accession>
<keyword evidence="1" id="KW-0812">Transmembrane</keyword>
<evidence type="ECO:0000256" key="1">
    <source>
        <dbReference type="SAM" id="Phobius"/>
    </source>
</evidence>
<feature type="transmembrane region" description="Helical" evidence="1">
    <location>
        <begin position="111"/>
        <end position="127"/>
    </location>
</feature>